<proteinExistence type="predicted"/>
<keyword evidence="2" id="KW-1185">Reference proteome</keyword>
<reference evidence="1" key="1">
    <citation type="submission" date="2022-11" db="UniProtKB">
        <authorList>
            <consortium name="EnsemblMetazoa"/>
        </authorList>
    </citation>
    <scope>IDENTIFICATION</scope>
</reference>
<dbReference type="GeneID" id="119724089"/>
<sequence>MIWMLTYKFGGFVGKFQVTFHRNASFWYFDVTFPSNVFDLRTTDAVAKVGTENHRSYCFADLPWSRVAQDGDVKEVSFYAKTWRKVRGLNSSVTATKALPQDRCFRQCAYGPFTTVSFAG</sequence>
<dbReference type="AlphaFoldDB" id="A0A913ZIP1"/>
<organism evidence="1 2">
    <name type="scientific">Patiria miniata</name>
    <name type="common">Bat star</name>
    <name type="synonym">Asterina miniata</name>
    <dbReference type="NCBI Taxonomy" id="46514"/>
    <lineage>
        <taxon>Eukaryota</taxon>
        <taxon>Metazoa</taxon>
        <taxon>Echinodermata</taxon>
        <taxon>Eleutherozoa</taxon>
        <taxon>Asterozoa</taxon>
        <taxon>Asteroidea</taxon>
        <taxon>Valvatacea</taxon>
        <taxon>Valvatida</taxon>
        <taxon>Asterinidae</taxon>
        <taxon>Patiria</taxon>
    </lineage>
</organism>
<evidence type="ECO:0000313" key="1">
    <source>
        <dbReference type="EnsemblMetazoa" id="XP_038050926.1"/>
    </source>
</evidence>
<dbReference type="Proteomes" id="UP000887568">
    <property type="component" value="Unplaced"/>
</dbReference>
<dbReference type="OrthoDB" id="10468451at2759"/>
<dbReference type="EnsemblMetazoa" id="XM_038194998.1">
    <property type="protein sequence ID" value="XP_038050926.1"/>
    <property type="gene ID" value="LOC119724089"/>
</dbReference>
<accession>A0A913ZIP1</accession>
<evidence type="ECO:0000313" key="2">
    <source>
        <dbReference type="Proteomes" id="UP000887568"/>
    </source>
</evidence>
<protein>
    <submittedName>
        <fullName evidence="1">Uncharacterized protein</fullName>
    </submittedName>
</protein>
<dbReference type="RefSeq" id="XP_038050926.1">
    <property type="nucleotide sequence ID" value="XM_038194998.1"/>
</dbReference>
<name>A0A913ZIP1_PATMI</name>